<keyword evidence="1" id="KW-1015">Disulfide bond</keyword>
<dbReference type="InterPro" id="IPR018378">
    <property type="entry name" value="C-type_lectin_CS"/>
</dbReference>
<evidence type="ECO:0000256" key="1">
    <source>
        <dbReference type="ARBA" id="ARBA00023157"/>
    </source>
</evidence>
<keyword evidence="4" id="KW-1185">Reference proteome</keyword>
<sequence>MDDIDQLNRPSFIEEWAWIGLWDDPKSWKGVMGSDSNSWRWSATGSTSTTGYHNLVTDFRFARETCVFTDISGQWLDAGCSVIYYFICYTGKETFFSYLAMIENEEENRNVTTVRRGHEAWIGLYRGPWMWSDGSNSFFRNWISWALDNQYNRQHCVTDHPDHRWDDQDCSVQGHFICQGGKTNLNSLRNLSDC</sequence>
<dbReference type="AlphaFoldDB" id="A0A672IJ95"/>
<dbReference type="Proteomes" id="UP000472267">
    <property type="component" value="Unassembled WGS sequence"/>
</dbReference>
<reference evidence="3" key="1">
    <citation type="submission" date="2025-08" db="UniProtKB">
        <authorList>
            <consortium name="Ensembl"/>
        </authorList>
    </citation>
    <scope>IDENTIFICATION</scope>
</reference>
<organism evidence="3 4">
    <name type="scientific">Salarias fasciatus</name>
    <name type="common">Jewelled blenny</name>
    <name type="synonym">Blennius fasciatus</name>
    <dbReference type="NCBI Taxonomy" id="181472"/>
    <lineage>
        <taxon>Eukaryota</taxon>
        <taxon>Metazoa</taxon>
        <taxon>Chordata</taxon>
        <taxon>Craniata</taxon>
        <taxon>Vertebrata</taxon>
        <taxon>Euteleostomi</taxon>
        <taxon>Actinopterygii</taxon>
        <taxon>Neopterygii</taxon>
        <taxon>Teleostei</taxon>
        <taxon>Neoteleostei</taxon>
        <taxon>Acanthomorphata</taxon>
        <taxon>Ovalentaria</taxon>
        <taxon>Blenniimorphae</taxon>
        <taxon>Blenniiformes</taxon>
        <taxon>Blennioidei</taxon>
        <taxon>Blenniidae</taxon>
        <taxon>Salariinae</taxon>
        <taxon>Salarias</taxon>
    </lineage>
</organism>
<reference evidence="3" key="2">
    <citation type="submission" date="2025-09" db="UniProtKB">
        <authorList>
            <consortium name="Ensembl"/>
        </authorList>
    </citation>
    <scope>IDENTIFICATION</scope>
</reference>
<dbReference type="Gene3D" id="3.10.100.10">
    <property type="entry name" value="Mannose-Binding Protein A, subunit A"/>
    <property type="match status" value="2"/>
</dbReference>
<name>A0A672IJ95_SALFA</name>
<dbReference type="Pfam" id="PF00059">
    <property type="entry name" value="Lectin_C"/>
    <property type="match status" value="1"/>
</dbReference>
<evidence type="ECO:0000313" key="4">
    <source>
        <dbReference type="Proteomes" id="UP000472267"/>
    </source>
</evidence>
<dbReference type="PANTHER" id="PTHR45784:SF3">
    <property type="entry name" value="C-TYPE LECTIN DOMAIN FAMILY 4 MEMBER K-LIKE-RELATED"/>
    <property type="match status" value="1"/>
</dbReference>
<evidence type="ECO:0000259" key="2">
    <source>
        <dbReference type="PROSITE" id="PS50041"/>
    </source>
</evidence>
<protein>
    <recommendedName>
        <fullName evidence="2">C-type lectin domain-containing protein</fullName>
    </recommendedName>
</protein>
<dbReference type="InterPro" id="IPR001304">
    <property type="entry name" value="C-type_lectin-like"/>
</dbReference>
<dbReference type="SUPFAM" id="SSF56436">
    <property type="entry name" value="C-type lectin-like"/>
    <property type="match status" value="2"/>
</dbReference>
<feature type="domain" description="C-type lectin" evidence="2">
    <location>
        <begin position="18"/>
        <end position="89"/>
    </location>
</feature>
<dbReference type="InterPro" id="IPR016186">
    <property type="entry name" value="C-type_lectin-like/link_sf"/>
</dbReference>
<dbReference type="PANTHER" id="PTHR45784">
    <property type="entry name" value="C-TYPE LECTIN DOMAIN FAMILY 20 MEMBER A-RELATED"/>
    <property type="match status" value="1"/>
</dbReference>
<proteinExistence type="predicted"/>
<dbReference type="OMA" id="PEHEWAD"/>
<dbReference type="PROSITE" id="PS50041">
    <property type="entry name" value="C_TYPE_LECTIN_2"/>
    <property type="match status" value="2"/>
</dbReference>
<dbReference type="SMART" id="SM00034">
    <property type="entry name" value="CLECT"/>
    <property type="match status" value="1"/>
</dbReference>
<dbReference type="PROSITE" id="PS00615">
    <property type="entry name" value="C_TYPE_LECTIN_1"/>
    <property type="match status" value="1"/>
</dbReference>
<feature type="domain" description="C-type lectin" evidence="2">
    <location>
        <begin position="97"/>
        <end position="179"/>
    </location>
</feature>
<accession>A0A672IJ95</accession>
<dbReference type="InParanoid" id="A0A672IJ95"/>
<dbReference type="Ensembl" id="ENSSFAT00005043382.1">
    <property type="protein sequence ID" value="ENSSFAP00005041856.1"/>
    <property type="gene ID" value="ENSSFAG00005020773.1"/>
</dbReference>
<evidence type="ECO:0000313" key="3">
    <source>
        <dbReference type="Ensembl" id="ENSSFAP00005041856.1"/>
    </source>
</evidence>
<dbReference type="InterPro" id="IPR016187">
    <property type="entry name" value="CTDL_fold"/>
</dbReference>